<dbReference type="RefSeq" id="XP_040670975.1">
    <property type="nucleotide sequence ID" value="XM_040809249.1"/>
</dbReference>
<gene>
    <name evidence="2" type="ORF">ASPVEDRAFT_198196</name>
</gene>
<dbReference type="InterPro" id="IPR012312">
    <property type="entry name" value="Hemerythrin-like"/>
</dbReference>
<dbReference type="Proteomes" id="UP000184073">
    <property type="component" value="Unassembled WGS sequence"/>
</dbReference>
<name>A0A1L9PUR3_ASPVE</name>
<accession>A0A1L9PUR3</accession>
<dbReference type="EMBL" id="KV878132">
    <property type="protein sequence ID" value="OJJ05213.1"/>
    <property type="molecule type" value="Genomic_DNA"/>
</dbReference>
<dbReference type="OrthoDB" id="9983919at2759"/>
<organism evidence="2 3">
    <name type="scientific">Aspergillus versicolor CBS 583.65</name>
    <dbReference type="NCBI Taxonomy" id="1036611"/>
    <lineage>
        <taxon>Eukaryota</taxon>
        <taxon>Fungi</taxon>
        <taxon>Dikarya</taxon>
        <taxon>Ascomycota</taxon>
        <taxon>Pezizomycotina</taxon>
        <taxon>Eurotiomycetes</taxon>
        <taxon>Eurotiomycetidae</taxon>
        <taxon>Eurotiales</taxon>
        <taxon>Aspergillaceae</taxon>
        <taxon>Aspergillus</taxon>
        <taxon>Aspergillus subgen. Nidulantes</taxon>
    </lineage>
</organism>
<keyword evidence="3" id="KW-1185">Reference proteome</keyword>
<dbReference type="GeneID" id="63724760"/>
<dbReference type="STRING" id="1036611.A0A1L9PUR3"/>
<feature type="domain" description="Hemerythrin-like" evidence="1">
    <location>
        <begin position="5"/>
        <end position="119"/>
    </location>
</feature>
<reference evidence="3" key="1">
    <citation type="journal article" date="2017" name="Genome Biol.">
        <title>Comparative genomics reveals high biological diversity and specific adaptations in the industrially and medically important fungal genus Aspergillus.</title>
        <authorList>
            <person name="de Vries R.P."/>
            <person name="Riley R."/>
            <person name="Wiebenga A."/>
            <person name="Aguilar-Osorio G."/>
            <person name="Amillis S."/>
            <person name="Uchima C.A."/>
            <person name="Anderluh G."/>
            <person name="Asadollahi M."/>
            <person name="Askin M."/>
            <person name="Barry K."/>
            <person name="Battaglia E."/>
            <person name="Bayram O."/>
            <person name="Benocci T."/>
            <person name="Braus-Stromeyer S.A."/>
            <person name="Caldana C."/>
            <person name="Canovas D."/>
            <person name="Cerqueira G.C."/>
            <person name="Chen F."/>
            <person name="Chen W."/>
            <person name="Choi C."/>
            <person name="Clum A."/>
            <person name="Dos Santos R.A."/>
            <person name="Damasio A.R."/>
            <person name="Diallinas G."/>
            <person name="Emri T."/>
            <person name="Fekete E."/>
            <person name="Flipphi M."/>
            <person name="Freyberg S."/>
            <person name="Gallo A."/>
            <person name="Gournas C."/>
            <person name="Habgood R."/>
            <person name="Hainaut M."/>
            <person name="Harispe M.L."/>
            <person name="Henrissat B."/>
            <person name="Hilden K.S."/>
            <person name="Hope R."/>
            <person name="Hossain A."/>
            <person name="Karabika E."/>
            <person name="Karaffa L."/>
            <person name="Karanyi Z."/>
            <person name="Krasevec N."/>
            <person name="Kuo A."/>
            <person name="Kusch H."/>
            <person name="LaButti K."/>
            <person name="Lagendijk E.L."/>
            <person name="Lapidus A."/>
            <person name="Levasseur A."/>
            <person name="Lindquist E."/>
            <person name="Lipzen A."/>
            <person name="Logrieco A.F."/>
            <person name="MacCabe A."/>
            <person name="Maekelae M.R."/>
            <person name="Malavazi I."/>
            <person name="Melin P."/>
            <person name="Meyer V."/>
            <person name="Mielnichuk N."/>
            <person name="Miskei M."/>
            <person name="Molnar A.P."/>
            <person name="Mule G."/>
            <person name="Ngan C.Y."/>
            <person name="Orejas M."/>
            <person name="Orosz E."/>
            <person name="Ouedraogo J.P."/>
            <person name="Overkamp K.M."/>
            <person name="Park H.-S."/>
            <person name="Perrone G."/>
            <person name="Piumi F."/>
            <person name="Punt P.J."/>
            <person name="Ram A.F."/>
            <person name="Ramon A."/>
            <person name="Rauscher S."/>
            <person name="Record E."/>
            <person name="Riano-Pachon D.M."/>
            <person name="Robert V."/>
            <person name="Roehrig J."/>
            <person name="Ruller R."/>
            <person name="Salamov A."/>
            <person name="Salih N.S."/>
            <person name="Samson R.A."/>
            <person name="Sandor E."/>
            <person name="Sanguinetti M."/>
            <person name="Schuetze T."/>
            <person name="Sepcic K."/>
            <person name="Shelest E."/>
            <person name="Sherlock G."/>
            <person name="Sophianopoulou V."/>
            <person name="Squina F.M."/>
            <person name="Sun H."/>
            <person name="Susca A."/>
            <person name="Todd R.B."/>
            <person name="Tsang A."/>
            <person name="Unkles S.E."/>
            <person name="van de Wiele N."/>
            <person name="van Rossen-Uffink D."/>
            <person name="Oliveira J.V."/>
            <person name="Vesth T.C."/>
            <person name="Visser J."/>
            <person name="Yu J.-H."/>
            <person name="Zhou M."/>
            <person name="Andersen M.R."/>
            <person name="Archer D.B."/>
            <person name="Baker S.E."/>
            <person name="Benoit I."/>
            <person name="Brakhage A.A."/>
            <person name="Braus G.H."/>
            <person name="Fischer R."/>
            <person name="Frisvad J.C."/>
            <person name="Goldman G.H."/>
            <person name="Houbraken J."/>
            <person name="Oakley B."/>
            <person name="Pocsi I."/>
            <person name="Scazzocchio C."/>
            <person name="Seiboth B."/>
            <person name="vanKuyk P.A."/>
            <person name="Wortman J."/>
            <person name="Dyer P.S."/>
            <person name="Grigoriev I.V."/>
        </authorList>
    </citation>
    <scope>NUCLEOTIDE SEQUENCE [LARGE SCALE GENOMIC DNA]</scope>
    <source>
        <strain evidence="3">CBS 583.65</strain>
    </source>
</reference>
<dbReference type="AlphaFoldDB" id="A0A1L9PUR3"/>
<dbReference type="VEuPathDB" id="FungiDB:ASPVEDRAFT_198196"/>
<sequence>MSPSISATLKQDHIQIQAIYQRIVASDVRDEQIRWQNLFVWEVARNTVGEELVLYPALEKHVQGGDRLAKKGRQENQQTKKRLKAFQQLDPSNRDFKPMLMTLMDDLGRHMHTQEMEDLAILEETLSPHESRSMAKWFSRTKIFVPSRAHPHMPSKPPFETAVGLGVAPFDQMMDLFRKWPNKDLVGPE</sequence>
<protein>
    <recommendedName>
        <fullName evidence="1">Hemerythrin-like domain-containing protein</fullName>
    </recommendedName>
</protein>
<evidence type="ECO:0000313" key="2">
    <source>
        <dbReference type="EMBL" id="OJJ05213.1"/>
    </source>
</evidence>
<dbReference type="PANTHER" id="PTHR35585">
    <property type="entry name" value="HHE DOMAIN PROTEIN (AFU_ORTHOLOGUE AFUA_4G00730)"/>
    <property type="match status" value="1"/>
</dbReference>
<proteinExistence type="predicted"/>
<evidence type="ECO:0000313" key="3">
    <source>
        <dbReference type="Proteomes" id="UP000184073"/>
    </source>
</evidence>
<dbReference type="PANTHER" id="PTHR35585:SF3">
    <property type="entry name" value="HEMERYTHRIN-LIKE DOMAIN-CONTAINING PROTEIN"/>
    <property type="match status" value="1"/>
</dbReference>
<dbReference type="Pfam" id="PF01814">
    <property type="entry name" value="Hemerythrin"/>
    <property type="match status" value="1"/>
</dbReference>
<evidence type="ECO:0000259" key="1">
    <source>
        <dbReference type="Pfam" id="PF01814"/>
    </source>
</evidence>